<dbReference type="EMBL" id="CAAGRJ010020060">
    <property type="protein sequence ID" value="VFV34737.1"/>
    <property type="molecule type" value="Genomic_DNA"/>
</dbReference>
<keyword evidence="3" id="KW-1185">Reference proteome</keyword>
<organism evidence="2 3">
    <name type="scientific">Lynx pardinus</name>
    <name type="common">Iberian lynx</name>
    <name type="synonym">Felis pardina</name>
    <dbReference type="NCBI Taxonomy" id="191816"/>
    <lineage>
        <taxon>Eukaryota</taxon>
        <taxon>Metazoa</taxon>
        <taxon>Chordata</taxon>
        <taxon>Craniata</taxon>
        <taxon>Vertebrata</taxon>
        <taxon>Euteleostomi</taxon>
        <taxon>Mammalia</taxon>
        <taxon>Eutheria</taxon>
        <taxon>Laurasiatheria</taxon>
        <taxon>Carnivora</taxon>
        <taxon>Feliformia</taxon>
        <taxon>Felidae</taxon>
        <taxon>Felinae</taxon>
        <taxon>Lynx</taxon>
    </lineage>
</organism>
<evidence type="ECO:0000313" key="3">
    <source>
        <dbReference type="Proteomes" id="UP000386466"/>
    </source>
</evidence>
<name>A0A485NPZ2_LYNPA</name>
<feature type="compositionally biased region" description="Basic and acidic residues" evidence="1">
    <location>
        <begin position="1"/>
        <end position="11"/>
    </location>
</feature>
<reference evidence="2 3" key="1">
    <citation type="submission" date="2019-01" db="EMBL/GenBank/DDBJ databases">
        <authorList>
            <person name="Alioto T."/>
            <person name="Alioto T."/>
        </authorList>
    </citation>
    <scope>NUCLEOTIDE SEQUENCE [LARGE SCALE GENOMIC DNA]</scope>
</reference>
<feature type="region of interest" description="Disordered" evidence="1">
    <location>
        <begin position="1"/>
        <end position="75"/>
    </location>
</feature>
<dbReference type="AlphaFoldDB" id="A0A485NPZ2"/>
<sequence>MRLPWERDTDHWWLGGRRRTRVKKNEVPPPPRPGEKRPTTSAPRPVSAGLTEASGDPSPRRRQHEPSLGDKRGDALVPIRCIQTEQDSPRAQAPSRFLRHRPLPHKASVPRVTNNHHSHPGLTHHVLPACPQALSRESIRDRLLAMPRQRRELPGGAQRTCAEGPERLLRPSRKRALSFLRPWRHLLRNQPSGLGDFGYNCPI</sequence>
<dbReference type="Proteomes" id="UP000386466">
    <property type="component" value="Unassembled WGS sequence"/>
</dbReference>
<evidence type="ECO:0000313" key="2">
    <source>
        <dbReference type="EMBL" id="VFV34737.1"/>
    </source>
</evidence>
<feature type="compositionally biased region" description="Basic and acidic residues" evidence="1">
    <location>
        <begin position="64"/>
        <end position="74"/>
    </location>
</feature>
<evidence type="ECO:0000256" key="1">
    <source>
        <dbReference type="SAM" id="MobiDB-lite"/>
    </source>
</evidence>
<gene>
    <name evidence="2" type="ORF">LYPA_23C002541</name>
</gene>
<proteinExistence type="predicted"/>
<protein>
    <submittedName>
        <fullName evidence="2">Uncharacterized protein</fullName>
    </submittedName>
</protein>
<accession>A0A485NPZ2</accession>